<sequence length="265" mass="29918">MELSHLDHTTAVTQQHHVFQPQNTTQPVVQPVMSPLLSQWQHSSLQGLNTEPNVNARSTRFLEDSHMQQRLYSPITYTSRQTENQYLSPDVHPTFTTPRHHLENPLQPKQPEHSPRPNQNLAESLHAIQVSLTALHERMSALEHAQSLVSTGVRTEENPWIALFRGLGILASRDHNGELRDDGVRRKGWVKRLLLRLLVTARRAIIDISFVLVVICMYKASWSAIRRRMRFGGAMAEEGGRKAIVEFWKGVAAVAGRVGGVWGSA</sequence>
<dbReference type="EMBL" id="JASBWV010000031">
    <property type="protein sequence ID" value="KAJ9117707.1"/>
    <property type="molecule type" value="Genomic_DNA"/>
</dbReference>
<organism evidence="1 2">
    <name type="scientific">Naganishia onofrii</name>
    <dbReference type="NCBI Taxonomy" id="1851511"/>
    <lineage>
        <taxon>Eukaryota</taxon>
        <taxon>Fungi</taxon>
        <taxon>Dikarya</taxon>
        <taxon>Basidiomycota</taxon>
        <taxon>Agaricomycotina</taxon>
        <taxon>Tremellomycetes</taxon>
        <taxon>Filobasidiales</taxon>
        <taxon>Filobasidiaceae</taxon>
        <taxon>Naganishia</taxon>
    </lineage>
</organism>
<dbReference type="Proteomes" id="UP001234202">
    <property type="component" value="Unassembled WGS sequence"/>
</dbReference>
<evidence type="ECO:0000313" key="2">
    <source>
        <dbReference type="Proteomes" id="UP001234202"/>
    </source>
</evidence>
<name>A0ACC2X4N3_9TREE</name>
<comment type="caution">
    <text evidence="1">The sequence shown here is derived from an EMBL/GenBank/DDBJ whole genome shotgun (WGS) entry which is preliminary data.</text>
</comment>
<accession>A0ACC2X4N3</accession>
<evidence type="ECO:0000313" key="1">
    <source>
        <dbReference type="EMBL" id="KAJ9117707.1"/>
    </source>
</evidence>
<protein>
    <submittedName>
        <fullName evidence="1">Uncharacterized protein</fullName>
    </submittedName>
</protein>
<keyword evidence="2" id="KW-1185">Reference proteome</keyword>
<reference evidence="1" key="1">
    <citation type="submission" date="2023-04" db="EMBL/GenBank/DDBJ databases">
        <title>Draft Genome sequencing of Naganishia species isolated from polar environments using Oxford Nanopore Technology.</title>
        <authorList>
            <person name="Leo P."/>
            <person name="Venkateswaran K."/>
        </authorList>
    </citation>
    <scope>NUCLEOTIDE SEQUENCE</scope>
    <source>
        <strain evidence="1">DBVPG 5303</strain>
    </source>
</reference>
<gene>
    <name evidence="1" type="ORF">QFC24_006421</name>
</gene>
<proteinExistence type="predicted"/>